<dbReference type="Pfam" id="PF00593">
    <property type="entry name" value="TonB_dep_Rec_b-barrel"/>
    <property type="match status" value="1"/>
</dbReference>
<keyword evidence="11" id="KW-0675">Receptor</keyword>
<dbReference type="Gene3D" id="2.40.170.20">
    <property type="entry name" value="TonB-dependent receptor, beta-barrel domain"/>
    <property type="match status" value="1"/>
</dbReference>
<keyword evidence="9" id="KW-0732">Signal</keyword>
<evidence type="ECO:0000313" key="12">
    <source>
        <dbReference type="Proteomes" id="UP000557392"/>
    </source>
</evidence>
<dbReference type="InterPro" id="IPR000531">
    <property type="entry name" value="Beta-barrel_TonB"/>
</dbReference>
<feature type="domain" description="TonB-dependent receptor-like beta-barrel" evidence="10">
    <location>
        <begin position="268"/>
        <end position="718"/>
    </location>
</feature>
<feature type="signal peptide" evidence="9">
    <location>
        <begin position="1"/>
        <end position="27"/>
    </location>
</feature>
<name>A0A7W6JQK1_9SPHN</name>
<dbReference type="CDD" id="cd01347">
    <property type="entry name" value="ligand_gated_channel"/>
    <property type="match status" value="1"/>
</dbReference>
<accession>A0A7W6JQK1</accession>
<dbReference type="GO" id="GO:0015344">
    <property type="term" value="F:siderophore uptake transmembrane transporter activity"/>
    <property type="evidence" value="ECO:0007669"/>
    <property type="project" value="TreeGrafter"/>
</dbReference>
<dbReference type="PANTHER" id="PTHR30069:SF42">
    <property type="entry name" value="FERRIC AEROBACTIN RECEPTOR"/>
    <property type="match status" value="1"/>
</dbReference>
<gene>
    <name evidence="11" type="ORF">GGR46_001239</name>
</gene>
<dbReference type="RefSeq" id="WP_183995562.1">
    <property type="nucleotide sequence ID" value="NZ_JACIEH010000001.1"/>
</dbReference>
<proteinExistence type="inferred from homology"/>
<dbReference type="EMBL" id="JACIEH010000001">
    <property type="protein sequence ID" value="MBB4097706.1"/>
    <property type="molecule type" value="Genomic_DNA"/>
</dbReference>
<evidence type="ECO:0000256" key="3">
    <source>
        <dbReference type="ARBA" id="ARBA00022452"/>
    </source>
</evidence>
<keyword evidence="3 8" id="KW-1134">Transmembrane beta strand</keyword>
<evidence type="ECO:0000256" key="1">
    <source>
        <dbReference type="ARBA" id="ARBA00004571"/>
    </source>
</evidence>
<evidence type="ECO:0000313" key="11">
    <source>
        <dbReference type="EMBL" id="MBB4097706.1"/>
    </source>
</evidence>
<evidence type="ECO:0000256" key="7">
    <source>
        <dbReference type="ARBA" id="ARBA00023237"/>
    </source>
</evidence>
<comment type="similarity">
    <text evidence="8">Belongs to the TonB-dependent receptor family.</text>
</comment>
<dbReference type="GO" id="GO:0044718">
    <property type="term" value="P:siderophore transmembrane transport"/>
    <property type="evidence" value="ECO:0007669"/>
    <property type="project" value="TreeGrafter"/>
</dbReference>
<dbReference type="InterPro" id="IPR037066">
    <property type="entry name" value="Plug_dom_sf"/>
</dbReference>
<sequence length="753" mass="80702">MSVRARLSLLSLPLLALTVAMPQVAHAQQAEPQKDGEGDEAIVVTAARTVLPPNALPLTIDVIDKQRLDQQIAISGSVTDAVANLTPSFSPTRQKLSGAGESLRGRSPLYAINGIPQSTPMRDGSRDGFTIDGFFIDRVELIYGSNALQGIGGTGGIVNQVTVGAPKTEGISGRVLLQGTADNDFSKDGLGGKAAGLVQWKSGRFDATFGAAFEKRGVFHDGDGRRVGLNLTQGETQDSRTVSLFSRLGYQVGETGRIDLIASRFELKGDGDYIAVPGNRDTGLPTSAVRGDAPGKSAASRTESVALTYSDTALGGGNFIAQFFFNRTHDTFGGEIAPIPTFQDPAIDPTSKLFDQSENRSRKLGAKLSYERAVPGFEALTATLGFDALVDKTEQRLIATGRAWVPPSDFRSLAPFAQANLKLFGGKLRLAGGARYENVAIKIDDYRTLASTTYVACAAGQTPGPTCGPSTYGGVAVAGGKPKFEDLLFNGGVIVEPVAGIRAYASYAEGFTVPDIGRITRAIKVTGVDLDNYLDISPIVSNNREIGVEVKRGPLDGSVTYFWSSSDKGQLLIARAAGIFDVQRQRVEIQGLEVNLGVKLPVPGLKATVGYATLHGRYDADTVPDGKVDTDLDGTNISPDRVNLAVDYARGPFSARVQTQFYLSRRFDGKARTIDDANPLHPQKLYKNDFGGYVLTDAYVRYQTELGGLSLSVANVFNKMYIDYSSDTRLPNDPTTFYAGRGRTFTLSWDYRF</sequence>
<keyword evidence="6 8" id="KW-0472">Membrane</keyword>
<keyword evidence="12" id="KW-1185">Reference proteome</keyword>
<dbReference type="AlphaFoldDB" id="A0A7W6JQK1"/>
<keyword evidence="7 8" id="KW-0998">Cell outer membrane</keyword>
<dbReference type="InterPro" id="IPR036942">
    <property type="entry name" value="Beta-barrel_TonB_sf"/>
</dbReference>
<evidence type="ECO:0000256" key="8">
    <source>
        <dbReference type="PROSITE-ProRule" id="PRU01360"/>
    </source>
</evidence>
<evidence type="ECO:0000256" key="4">
    <source>
        <dbReference type="ARBA" id="ARBA00022692"/>
    </source>
</evidence>
<evidence type="ECO:0000259" key="10">
    <source>
        <dbReference type="Pfam" id="PF00593"/>
    </source>
</evidence>
<evidence type="ECO:0000256" key="9">
    <source>
        <dbReference type="SAM" id="SignalP"/>
    </source>
</evidence>
<dbReference type="InterPro" id="IPR039426">
    <property type="entry name" value="TonB-dep_rcpt-like"/>
</dbReference>
<comment type="subcellular location">
    <subcellularLocation>
        <location evidence="1 8">Cell outer membrane</location>
        <topology evidence="1 8">Multi-pass membrane protein</topology>
    </subcellularLocation>
</comment>
<dbReference type="PROSITE" id="PS52016">
    <property type="entry name" value="TONB_DEPENDENT_REC_3"/>
    <property type="match status" value="1"/>
</dbReference>
<comment type="caution">
    <text evidence="11">The sequence shown here is derived from an EMBL/GenBank/DDBJ whole genome shotgun (WGS) entry which is preliminary data.</text>
</comment>
<protein>
    <submittedName>
        <fullName evidence="11">Iron complex outermembrane receptor protein</fullName>
    </submittedName>
</protein>
<keyword evidence="2 8" id="KW-0813">Transport</keyword>
<dbReference type="GO" id="GO:0009279">
    <property type="term" value="C:cell outer membrane"/>
    <property type="evidence" value="ECO:0007669"/>
    <property type="project" value="UniProtKB-SubCell"/>
</dbReference>
<reference evidence="11 12" key="1">
    <citation type="submission" date="2020-08" db="EMBL/GenBank/DDBJ databases">
        <title>Genomic Encyclopedia of Type Strains, Phase IV (KMG-IV): sequencing the most valuable type-strain genomes for metagenomic binning, comparative biology and taxonomic classification.</title>
        <authorList>
            <person name="Goeker M."/>
        </authorList>
    </citation>
    <scope>NUCLEOTIDE SEQUENCE [LARGE SCALE GENOMIC DNA]</scope>
    <source>
        <strain evidence="11 12">DSM 101806</strain>
    </source>
</reference>
<keyword evidence="4 8" id="KW-0812">Transmembrane</keyword>
<dbReference type="Proteomes" id="UP000557392">
    <property type="component" value="Unassembled WGS sequence"/>
</dbReference>
<dbReference type="SUPFAM" id="SSF56935">
    <property type="entry name" value="Porins"/>
    <property type="match status" value="1"/>
</dbReference>
<evidence type="ECO:0000256" key="5">
    <source>
        <dbReference type="ARBA" id="ARBA00023077"/>
    </source>
</evidence>
<dbReference type="PANTHER" id="PTHR30069">
    <property type="entry name" value="TONB-DEPENDENT OUTER MEMBRANE RECEPTOR"/>
    <property type="match status" value="1"/>
</dbReference>
<keyword evidence="5" id="KW-0798">TonB box</keyword>
<evidence type="ECO:0000256" key="2">
    <source>
        <dbReference type="ARBA" id="ARBA00022448"/>
    </source>
</evidence>
<evidence type="ECO:0000256" key="6">
    <source>
        <dbReference type="ARBA" id="ARBA00023136"/>
    </source>
</evidence>
<feature type="chain" id="PRO_5031071204" evidence="9">
    <location>
        <begin position="28"/>
        <end position="753"/>
    </location>
</feature>
<dbReference type="Gene3D" id="2.170.130.10">
    <property type="entry name" value="TonB-dependent receptor, plug domain"/>
    <property type="match status" value="1"/>
</dbReference>
<organism evidence="11 12">
    <name type="scientific">Sphingomonas kyeonggiensis</name>
    <dbReference type="NCBI Taxonomy" id="1268553"/>
    <lineage>
        <taxon>Bacteria</taxon>
        <taxon>Pseudomonadati</taxon>
        <taxon>Pseudomonadota</taxon>
        <taxon>Alphaproteobacteria</taxon>
        <taxon>Sphingomonadales</taxon>
        <taxon>Sphingomonadaceae</taxon>
        <taxon>Sphingomonas</taxon>
    </lineage>
</organism>